<evidence type="ECO:0000256" key="6">
    <source>
        <dbReference type="ARBA" id="ARBA00022989"/>
    </source>
</evidence>
<evidence type="ECO:0000313" key="12">
    <source>
        <dbReference type="Proteomes" id="UP000759443"/>
    </source>
</evidence>
<feature type="transmembrane region" description="Helical" evidence="9">
    <location>
        <begin position="87"/>
        <end position="109"/>
    </location>
</feature>
<reference evidence="11 12" key="1">
    <citation type="submission" date="2021-03" db="EMBL/GenBank/DDBJ databases">
        <title>Genomic Encyclopedia of Type Strains, Phase IV (KMG-IV): sequencing the most valuable type-strain genomes for metagenomic binning, comparative biology and taxonomic classification.</title>
        <authorList>
            <person name="Goeker M."/>
        </authorList>
    </citation>
    <scope>NUCLEOTIDE SEQUENCE [LARGE SCALE GENOMIC DNA]</scope>
    <source>
        <strain evidence="11 12">DSM 21600</strain>
    </source>
</reference>
<dbReference type="PANTHER" id="PTHR35011">
    <property type="entry name" value="2,3-DIKETO-L-GULONATE TRAP TRANSPORTER SMALL PERMEASE PROTEIN YIAM"/>
    <property type="match status" value="1"/>
</dbReference>
<evidence type="ECO:0000259" key="10">
    <source>
        <dbReference type="Pfam" id="PF04290"/>
    </source>
</evidence>
<evidence type="ECO:0000256" key="4">
    <source>
        <dbReference type="ARBA" id="ARBA00022519"/>
    </source>
</evidence>
<dbReference type="PANTHER" id="PTHR35011:SF2">
    <property type="entry name" value="2,3-DIKETO-L-GULONATE TRAP TRANSPORTER SMALL PERMEASE PROTEIN YIAM"/>
    <property type="match status" value="1"/>
</dbReference>
<protein>
    <recommendedName>
        <fullName evidence="9">TRAP transporter small permease protein</fullName>
    </recommendedName>
</protein>
<comment type="caution">
    <text evidence="11">The sequence shown here is derived from an EMBL/GenBank/DDBJ whole genome shotgun (WGS) entry which is preliminary data.</text>
</comment>
<organism evidence="11 12">
    <name type="scientific">Rhizobium halophytocola</name>
    <dbReference type="NCBI Taxonomy" id="735519"/>
    <lineage>
        <taxon>Bacteria</taxon>
        <taxon>Pseudomonadati</taxon>
        <taxon>Pseudomonadota</taxon>
        <taxon>Alphaproteobacteria</taxon>
        <taxon>Hyphomicrobiales</taxon>
        <taxon>Rhizobiaceae</taxon>
        <taxon>Rhizobium/Agrobacterium group</taxon>
        <taxon>Rhizobium</taxon>
    </lineage>
</organism>
<keyword evidence="3" id="KW-1003">Cell membrane</keyword>
<dbReference type="Pfam" id="PF04290">
    <property type="entry name" value="DctQ"/>
    <property type="match status" value="1"/>
</dbReference>
<name>A0ABS4DVF0_9HYPH</name>
<evidence type="ECO:0000256" key="5">
    <source>
        <dbReference type="ARBA" id="ARBA00022692"/>
    </source>
</evidence>
<accession>A0ABS4DVF0</accession>
<feature type="transmembrane region" description="Helical" evidence="9">
    <location>
        <begin position="12"/>
        <end position="32"/>
    </location>
</feature>
<evidence type="ECO:0000256" key="1">
    <source>
        <dbReference type="ARBA" id="ARBA00004429"/>
    </source>
</evidence>
<keyword evidence="6 9" id="KW-1133">Transmembrane helix</keyword>
<comment type="subcellular location">
    <subcellularLocation>
        <location evidence="1 9">Cell inner membrane</location>
        <topology evidence="1 9">Multi-pass membrane protein</topology>
    </subcellularLocation>
</comment>
<gene>
    <name evidence="11" type="ORF">J2Z17_001095</name>
</gene>
<keyword evidence="12" id="KW-1185">Reference proteome</keyword>
<comment type="function">
    <text evidence="9">Part of the tripartite ATP-independent periplasmic (TRAP) transport system.</text>
</comment>
<keyword evidence="7 9" id="KW-0472">Membrane</keyword>
<evidence type="ECO:0000256" key="3">
    <source>
        <dbReference type="ARBA" id="ARBA00022475"/>
    </source>
</evidence>
<feature type="transmembrane region" description="Helical" evidence="9">
    <location>
        <begin position="44"/>
        <end position="66"/>
    </location>
</feature>
<dbReference type="EMBL" id="JAGGJU010000002">
    <property type="protein sequence ID" value="MBP1849674.1"/>
    <property type="molecule type" value="Genomic_DNA"/>
</dbReference>
<evidence type="ECO:0000256" key="9">
    <source>
        <dbReference type="RuleBase" id="RU369079"/>
    </source>
</evidence>
<proteinExistence type="inferred from homology"/>
<sequence>MSFVHGLRVIERTVIVSVFLAMVALYFANVLLREFGGTLASDFAWIDAAVGVLNLYLVFLTAGLALERGRQVGINTWRDRIAARTRLPLRLIINITGFLFSLHLTWLGWQMCRFVLRLHQTNPSLNISTAWIYAAPTIGFGLLALRFLLSATGRIDRFSGPIETEAA</sequence>
<comment type="subunit">
    <text evidence="9">The complex comprises the extracytoplasmic solute receptor protein and the two transmembrane proteins.</text>
</comment>
<evidence type="ECO:0000256" key="7">
    <source>
        <dbReference type="ARBA" id="ARBA00023136"/>
    </source>
</evidence>
<evidence type="ECO:0000313" key="11">
    <source>
        <dbReference type="EMBL" id="MBP1849674.1"/>
    </source>
</evidence>
<dbReference type="InterPro" id="IPR055348">
    <property type="entry name" value="DctQ"/>
</dbReference>
<dbReference type="Proteomes" id="UP000759443">
    <property type="component" value="Unassembled WGS sequence"/>
</dbReference>
<dbReference type="InterPro" id="IPR007387">
    <property type="entry name" value="TRAP_DctQ"/>
</dbReference>
<dbReference type="RefSeq" id="WP_209942914.1">
    <property type="nucleotide sequence ID" value="NZ_JAGGJU010000002.1"/>
</dbReference>
<evidence type="ECO:0000256" key="2">
    <source>
        <dbReference type="ARBA" id="ARBA00022448"/>
    </source>
</evidence>
<evidence type="ECO:0000256" key="8">
    <source>
        <dbReference type="ARBA" id="ARBA00038436"/>
    </source>
</evidence>
<keyword evidence="2 9" id="KW-0813">Transport</keyword>
<feature type="domain" description="Tripartite ATP-independent periplasmic transporters DctQ component" evidence="10">
    <location>
        <begin position="22"/>
        <end position="151"/>
    </location>
</feature>
<feature type="transmembrane region" description="Helical" evidence="9">
    <location>
        <begin position="129"/>
        <end position="149"/>
    </location>
</feature>
<comment type="similarity">
    <text evidence="8 9">Belongs to the TRAP transporter small permease family.</text>
</comment>
<keyword evidence="5 9" id="KW-0812">Transmembrane</keyword>
<keyword evidence="4 9" id="KW-0997">Cell inner membrane</keyword>